<protein>
    <submittedName>
        <fullName evidence="2">Uncharacterized protein</fullName>
    </submittedName>
</protein>
<sequence>MSDGSNGVRTEREEDWSKLMRWKDCTKPQKGGHSDEESTEIKGKANGDTEQRTEHGARSNEPNKSEAKNGSNANGDRLETGPTLERRNTS</sequence>
<comment type="caution">
    <text evidence="2">The sequence shown here is derived from an EMBL/GenBank/DDBJ whole genome shotgun (WGS) entry which is preliminary data.</text>
</comment>
<reference evidence="2" key="1">
    <citation type="journal article" date="2021" name="Sci. Rep.">
        <title>Diploid genomic architecture of Nitzschia inconspicua, an elite biomass production diatom.</title>
        <authorList>
            <person name="Oliver A."/>
            <person name="Podell S."/>
            <person name="Pinowska A."/>
            <person name="Traller J.C."/>
            <person name="Smith S.R."/>
            <person name="McClure R."/>
            <person name="Beliaev A."/>
            <person name="Bohutskyi P."/>
            <person name="Hill E.A."/>
            <person name="Rabines A."/>
            <person name="Zheng H."/>
            <person name="Allen L.Z."/>
            <person name="Kuo A."/>
            <person name="Grigoriev I.V."/>
            <person name="Allen A.E."/>
            <person name="Hazlebeck D."/>
            <person name="Allen E.E."/>
        </authorList>
    </citation>
    <scope>NUCLEOTIDE SEQUENCE</scope>
    <source>
        <strain evidence="2">Hildebrandi</strain>
    </source>
</reference>
<keyword evidence="3" id="KW-1185">Reference proteome</keyword>
<evidence type="ECO:0000313" key="2">
    <source>
        <dbReference type="EMBL" id="KAG7360726.1"/>
    </source>
</evidence>
<reference evidence="2" key="2">
    <citation type="submission" date="2021-04" db="EMBL/GenBank/DDBJ databases">
        <authorList>
            <person name="Podell S."/>
        </authorList>
    </citation>
    <scope>NUCLEOTIDE SEQUENCE</scope>
    <source>
        <strain evidence="2">Hildebrandi</strain>
    </source>
</reference>
<organism evidence="2 3">
    <name type="scientific">Nitzschia inconspicua</name>
    <dbReference type="NCBI Taxonomy" id="303405"/>
    <lineage>
        <taxon>Eukaryota</taxon>
        <taxon>Sar</taxon>
        <taxon>Stramenopiles</taxon>
        <taxon>Ochrophyta</taxon>
        <taxon>Bacillariophyta</taxon>
        <taxon>Bacillariophyceae</taxon>
        <taxon>Bacillariophycidae</taxon>
        <taxon>Bacillariales</taxon>
        <taxon>Bacillariaceae</taxon>
        <taxon>Nitzschia</taxon>
    </lineage>
</organism>
<evidence type="ECO:0000313" key="3">
    <source>
        <dbReference type="Proteomes" id="UP000693970"/>
    </source>
</evidence>
<name>A0A9K3LGY1_9STRA</name>
<gene>
    <name evidence="2" type="ORF">IV203_035825</name>
</gene>
<feature type="compositionally biased region" description="Basic and acidic residues" evidence="1">
    <location>
        <begin position="9"/>
        <end position="67"/>
    </location>
</feature>
<accession>A0A9K3LGY1</accession>
<dbReference type="AlphaFoldDB" id="A0A9K3LGY1"/>
<feature type="compositionally biased region" description="Basic and acidic residues" evidence="1">
    <location>
        <begin position="76"/>
        <end position="90"/>
    </location>
</feature>
<proteinExistence type="predicted"/>
<dbReference type="EMBL" id="JAGRRH010000013">
    <property type="protein sequence ID" value="KAG7360726.1"/>
    <property type="molecule type" value="Genomic_DNA"/>
</dbReference>
<feature type="region of interest" description="Disordered" evidence="1">
    <location>
        <begin position="1"/>
        <end position="90"/>
    </location>
</feature>
<dbReference type="Proteomes" id="UP000693970">
    <property type="component" value="Unassembled WGS sequence"/>
</dbReference>
<evidence type="ECO:0000256" key="1">
    <source>
        <dbReference type="SAM" id="MobiDB-lite"/>
    </source>
</evidence>